<dbReference type="PANTHER" id="PTHR11697:SF230">
    <property type="entry name" value="ZINC FINGER, MYM DOMAIN CONTAINING 1"/>
    <property type="match status" value="1"/>
</dbReference>
<evidence type="ECO:0000313" key="2">
    <source>
        <dbReference type="EMBL" id="KAG2540607.1"/>
    </source>
</evidence>
<proteinExistence type="predicted"/>
<dbReference type="AlphaFoldDB" id="A0A8T0MU74"/>
<dbReference type="PANTHER" id="PTHR11697">
    <property type="entry name" value="GENERAL TRANSCRIPTION FACTOR 2-RELATED ZINC FINGER PROTEIN"/>
    <property type="match status" value="1"/>
</dbReference>
<comment type="caution">
    <text evidence="2">The sequence shown here is derived from an EMBL/GenBank/DDBJ whole genome shotgun (WGS) entry which is preliminary data.</text>
</comment>
<evidence type="ECO:0000256" key="1">
    <source>
        <dbReference type="SAM" id="MobiDB-lite"/>
    </source>
</evidence>
<feature type="compositionally biased region" description="Basic and acidic residues" evidence="1">
    <location>
        <begin position="57"/>
        <end position="68"/>
    </location>
</feature>
<evidence type="ECO:0000313" key="3">
    <source>
        <dbReference type="Proteomes" id="UP000823388"/>
    </source>
</evidence>
<name>A0A8T0MU74_PANVG</name>
<protein>
    <submittedName>
        <fullName evidence="2">Uncharacterized protein</fullName>
    </submittedName>
</protein>
<dbReference type="InterPro" id="IPR055298">
    <property type="entry name" value="AtLOH3-like"/>
</dbReference>
<reference evidence="2" key="1">
    <citation type="submission" date="2020-05" db="EMBL/GenBank/DDBJ databases">
        <title>WGS assembly of Panicum virgatum.</title>
        <authorList>
            <person name="Lovell J.T."/>
            <person name="Jenkins J."/>
            <person name="Shu S."/>
            <person name="Juenger T.E."/>
            <person name="Schmutz J."/>
        </authorList>
    </citation>
    <scope>NUCLEOTIDE SEQUENCE</scope>
    <source>
        <strain evidence="2">AP13</strain>
    </source>
</reference>
<feature type="compositionally biased region" description="Polar residues" evidence="1">
    <location>
        <begin position="1"/>
        <end position="10"/>
    </location>
</feature>
<dbReference type="EMBL" id="CM029054">
    <property type="protein sequence ID" value="KAG2540607.1"/>
    <property type="molecule type" value="Genomic_DNA"/>
</dbReference>
<dbReference type="Proteomes" id="UP000823388">
    <property type="component" value="Chromosome 9N"/>
</dbReference>
<feature type="region of interest" description="Disordered" evidence="1">
    <location>
        <begin position="1"/>
        <end position="68"/>
    </location>
</feature>
<keyword evidence="3" id="KW-1185">Reference proteome</keyword>
<gene>
    <name evidence="2" type="ORF">PVAP13_9NG576400</name>
</gene>
<accession>A0A8T0MU74</accession>
<organism evidence="2 3">
    <name type="scientific">Panicum virgatum</name>
    <name type="common">Blackwell switchgrass</name>
    <dbReference type="NCBI Taxonomy" id="38727"/>
    <lineage>
        <taxon>Eukaryota</taxon>
        <taxon>Viridiplantae</taxon>
        <taxon>Streptophyta</taxon>
        <taxon>Embryophyta</taxon>
        <taxon>Tracheophyta</taxon>
        <taxon>Spermatophyta</taxon>
        <taxon>Magnoliopsida</taxon>
        <taxon>Liliopsida</taxon>
        <taxon>Poales</taxon>
        <taxon>Poaceae</taxon>
        <taxon>PACMAD clade</taxon>
        <taxon>Panicoideae</taxon>
        <taxon>Panicodae</taxon>
        <taxon>Paniceae</taxon>
        <taxon>Panicinae</taxon>
        <taxon>Panicum</taxon>
        <taxon>Panicum sect. Hiantes</taxon>
    </lineage>
</organism>
<sequence>MEPSINQSCKQDVGARIHSDESSGTSAANVLVEELQQGPSRKRKVKCSDADADDVVMEERQESSSPKKVDIDRADDLLRFVFREGMPFLDNGSGRCFAKRIIDPGIPQWSGPHQMRTITPTLDKDIAHAFAKKTRKGIACELQGDFYGIYVDVIYIPSKFISYMVLFARYINGKGDAVERLLGIMPEPSAHGSSLKVAVDCPQFTEKVCALIQEGGVNLDNGLNKPSETRWGSYYEALVKFGTYFDPICEALYFVRDVMLLHKNNDQSYLAYKVLEGLSYNFAFGLLLMQDVLSSTNELSLALDGKYVDTGNYIALLQEDGHLFFFLNKIGMFCSDNEISMPNMGEIFDPRPRWRDAATTMTNLEHCHVNFFEKVINIHLNELDRSFSEQSSALFLLPSCLSPQNSFQAFDKEKLIGYARLYPSEFSDTAIATLDLQLTAFIMDVRSDARFREMNALNDLFVQMVETSKNTVYPLVYLLLKLALILPGTPATAKTASSALKFIDGTMMKELCNQWIGDCLLLFLERDIFERVTNDVVIAVH</sequence>